<keyword evidence="5" id="KW-1133">Transmembrane helix</keyword>
<dbReference type="InterPro" id="IPR002213">
    <property type="entry name" value="UDP_glucos_trans"/>
</dbReference>
<evidence type="ECO:0000256" key="5">
    <source>
        <dbReference type="RuleBase" id="RU362059"/>
    </source>
</evidence>
<keyword evidence="5" id="KW-0812">Transmembrane</keyword>
<dbReference type="PANTHER" id="PTHR48043:SF145">
    <property type="entry name" value="FI06409P-RELATED"/>
    <property type="match status" value="1"/>
</dbReference>
<dbReference type="EC" id="2.4.1.17" evidence="5"/>
<dbReference type="EMBL" id="KJ584805">
    <property type="protein sequence ID" value="AHX56931.1"/>
    <property type="molecule type" value="mRNA"/>
</dbReference>
<comment type="subcellular location">
    <subcellularLocation>
        <location evidence="5">Membrane</location>
        <topology evidence="5">Single-pass membrane protein</topology>
    </subcellularLocation>
</comment>
<organism evidence="6">
    <name type="scientific">Daphnia pulex</name>
    <name type="common">Water flea</name>
    <dbReference type="NCBI Taxonomy" id="6669"/>
    <lineage>
        <taxon>Eukaryota</taxon>
        <taxon>Metazoa</taxon>
        <taxon>Ecdysozoa</taxon>
        <taxon>Arthropoda</taxon>
        <taxon>Crustacea</taxon>
        <taxon>Branchiopoda</taxon>
        <taxon>Diplostraca</taxon>
        <taxon>Cladocera</taxon>
        <taxon>Anomopoda</taxon>
        <taxon>Daphniidae</taxon>
        <taxon>Daphnia</taxon>
    </lineage>
</organism>
<sequence length="514" mass="59230">MRKRFYSLLFMTYLSATCMAARILVLSPLGPRSHMHSFMPMVETLAEKGHQLTVVTPYAPKTEAPNIRKITMDEMVDLVELEWYDFKEHSLLDTMVDFSPFVQSIMTTAYKRFMANKEIQEITQKKNYDIAIVDAIINDFCFPLVDHLGIPLILFDPGPGTIWNLEAKGVNRDYARIPPLIGTFSSQMTFFERVQNVVLNEGFLLFRKWYLLPVLDRLAKLDFPTARPISEIERNAEICFANIHPASSWTRSLPPTFIPVGAMHVRPAMPLPQDLQEFADAAEHGLIVFTLGSNSRVSSMPVLIQETFLRVFSRLPQRIIWKWEKDGLSQIPDNVRLVDWLPQQDLLGHKNTRLFIAHGGIMGIQEAIYHKVPILGLPLGRDQYALLIRSSEEGYAIKLEWENLNEELLYESIQKLLHQPSYKGNVTRMSSLMHNELMPSREVAAYWVEHVLLHGGTKHLQRKEMPFYQLYLLDVSLFLFVSLTLIMFATYKTGTSVFRRFINISLSCPKVKRH</sequence>
<evidence type="ECO:0000256" key="3">
    <source>
        <dbReference type="ARBA" id="ARBA00022679"/>
    </source>
</evidence>
<reference evidence="6" key="2">
    <citation type="submission" date="2014-03" db="EMBL/GenBank/DDBJ databases">
        <authorList>
            <person name="Ahn S.-J."/>
            <person name="Dermauw W."/>
            <person name="Wybouw N."/>
            <person name="Heckel D.G."/>
            <person name="Van Leeuwen T."/>
        </authorList>
    </citation>
    <scope>NUCLEOTIDE SEQUENCE</scope>
</reference>
<dbReference type="OrthoDB" id="5835829at2759"/>
<keyword evidence="5" id="KW-0472">Membrane</keyword>
<dbReference type="Gene3D" id="3.40.50.2000">
    <property type="entry name" value="Glycogen Phosphorylase B"/>
    <property type="match status" value="2"/>
</dbReference>
<keyword evidence="3 4" id="KW-0808">Transferase</keyword>
<dbReference type="CDD" id="cd03784">
    <property type="entry name" value="GT1_Gtf-like"/>
    <property type="match status" value="1"/>
</dbReference>
<reference evidence="6" key="1">
    <citation type="journal article" date="2014" name="Insect Biochem. Mol. Biol.">
        <title>Bacterial origin of a diverse family of UDP-glycosyltransferase genes in the Tetranychus urticae genome.</title>
        <authorList>
            <person name="Ahn S.J."/>
            <person name="Dermauw W."/>
            <person name="Wybouw N."/>
            <person name="Heckel D.G."/>
            <person name="Van Leeuwen T."/>
        </authorList>
    </citation>
    <scope>NUCLEOTIDE SEQUENCE</scope>
</reference>
<dbReference type="GO" id="GO:0016020">
    <property type="term" value="C:membrane"/>
    <property type="evidence" value="ECO:0007669"/>
    <property type="project" value="UniProtKB-SubCell"/>
</dbReference>
<dbReference type="Pfam" id="PF00201">
    <property type="entry name" value="UDPGT"/>
    <property type="match status" value="1"/>
</dbReference>
<feature type="transmembrane region" description="Helical" evidence="5">
    <location>
        <begin position="470"/>
        <end position="491"/>
    </location>
</feature>
<evidence type="ECO:0000256" key="2">
    <source>
        <dbReference type="ARBA" id="ARBA00022676"/>
    </source>
</evidence>
<dbReference type="FunFam" id="3.40.50.2000:FF:000050">
    <property type="entry name" value="UDP-glucuronosyltransferase"/>
    <property type="match status" value="1"/>
</dbReference>
<comment type="similarity">
    <text evidence="1 4">Belongs to the UDP-glycosyltransferase family.</text>
</comment>
<dbReference type="AlphaFoldDB" id="A0A023R9K3"/>
<dbReference type="PANTHER" id="PTHR48043">
    <property type="entry name" value="EG:EG0003.4 PROTEIN-RELATED"/>
    <property type="match status" value="1"/>
</dbReference>
<comment type="catalytic activity">
    <reaction evidence="5">
        <text>glucuronate acceptor + UDP-alpha-D-glucuronate = acceptor beta-D-glucuronoside + UDP + H(+)</text>
        <dbReference type="Rhea" id="RHEA:21032"/>
        <dbReference type="ChEBI" id="CHEBI:15378"/>
        <dbReference type="ChEBI" id="CHEBI:58052"/>
        <dbReference type="ChEBI" id="CHEBI:58223"/>
        <dbReference type="ChEBI" id="CHEBI:132367"/>
        <dbReference type="ChEBI" id="CHEBI:132368"/>
        <dbReference type="EC" id="2.4.1.17"/>
    </reaction>
</comment>
<evidence type="ECO:0000256" key="4">
    <source>
        <dbReference type="RuleBase" id="RU003718"/>
    </source>
</evidence>
<protein>
    <recommendedName>
        <fullName evidence="5">UDP-glucuronosyltransferase</fullName>
        <ecNumber evidence="5">2.4.1.17</ecNumber>
    </recommendedName>
</protein>
<dbReference type="InterPro" id="IPR050271">
    <property type="entry name" value="UDP-glycosyltransferase"/>
</dbReference>
<dbReference type="FunFam" id="3.40.50.2000:FF:000436">
    <property type="entry name" value="UDP-glucuronosyltransferase"/>
    <property type="match status" value="1"/>
</dbReference>
<accession>A0A023R9K3</accession>
<gene>
    <name evidence="6" type="primary">UGT209B1</name>
</gene>
<name>A0A023R9K3_DAPPU</name>
<evidence type="ECO:0000256" key="1">
    <source>
        <dbReference type="ARBA" id="ARBA00009995"/>
    </source>
</evidence>
<keyword evidence="2 4" id="KW-0328">Glycosyltransferase</keyword>
<proteinExistence type="evidence at transcript level"/>
<dbReference type="GO" id="GO:0015020">
    <property type="term" value="F:glucuronosyltransferase activity"/>
    <property type="evidence" value="ECO:0007669"/>
    <property type="project" value="UniProtKB-EC"/>
</dbReference>
<evidence type="ECO:0000313" key="6">
    <source>
        <dbReference type="EMBL" id="AHX56931.1"/>
    </source>
</evidence>
<dbReference type="SUPFAM" id="SSF53756">
    <property type="entry name" value="UDP-Glycosyltransferase/glycogen phosphorylase"/>
    <property type="match status" value="1"/>
</dbReference>
<dbReference type="InterPro" id="IPR035595">
    <property type="entry name" value="UDP_glycos_trans_CS"/>
</dbReference>
<dbReference type="PROSITE" id="PS00375">
    <property type="entry name" value="UDPGT"/>
    <property type="match status" value="1"/>
</dbReference>